<evidence type="ECO:0000313" key="2">
    <source>
        <dbReference type="EMBL" id="EWY79578.1"/>
    </source>
</evidence>
<dbReference type="EMBL" id="JH717860">
    <property type="protein sequence ID" value="EWY79578.1"/>
    <property type="molecule type" value="Genomic_DNA"/>
</dbReference>
<evidence type="ECO:0000259" key="1">
    <source>
        <dbReference type="Pfam" id="PF14214"/>
    </source>
</evidence>
<dbReference type="Proteomes" id="UP000030753">
    <property type="component" value="Unassembled WGS sequence"/>
</dbReference>
<gene>
    <name evidence="2" type="ORF">FOYG_17272</name>
</gene>
<reference evidence="2 3" key="1">
    <citation type="submission" date="2011-06" db="EMBL/GenBank/DDBJ databases">
        <title>The Genome Sequence of Fusarium oxysporum FOSC 3-a.</title>
        <authorList>
            <consortium name="The Broad Institute Genome Sequencing Platform"/>
            <person name="Ma L.-J."/>
            <person name="Gale L.R."/>
            <person name="Schwartz D.C."/>
            <person name="Zhou S."/>
            <person name="Corby-Kistler H."/>
            <person name="Young S.K."/>
            <person name="Zeng Q."/>
            <person name="Gargeya S."/>
            <person name="Fitzgerald M."/>
            <person name="Haas B."/>
            <person name="Abouelleil A."/>
            <person name="Alvarado L."/>
            <person name="Arachchi H.M."/>
            <person name="Berlin A."/>
            <person name="Brown A."/>
            <person name="Chapman S.B."/>
            <person name="Chen Z."/>
            <person name="Dunbar C."/>
            <person name="Freedman E."/>
            <person name="Gearin G."/>
            <person name="Gellesch M."/>
            <person name="Goldberg J."/>
            <person name="Griggs A."/>
            <person name="Gujja S."/>
            <person name="Heiman D."/>
            <person name="Howarth C."/>
            <person name="Larson L."/>
            <person name="Lui A."/>
            <person name="MacDonald P.J.P."/>
            <person name="Mehta T."/>
            <person name="Montmayeur A."/>
            <person name="Murphy C."/>
            <person name="Neiman D."/>
            <person name="Pearson M."/>
            <person name="Priest M."/>
            <person name="Roberts A."/>
            <person name="Saif S."/>
            <person name="Shea T."/>
            <person name="Shenoy N."/>
            <person name="Sisk P."/>
            <person name="Stolte C."/>
            <person name="Sykes S."/>
            <person name="Wortman J."/>
            <person name="Nusbaum C."/>
            <person name="Birren B."/>
        </authorList>
    </citation>
    <scope>NUCLEOTIDE SEQUENCE [LARGE SCALE GENOMIC DNA]</scope>
    <source>
        <strain evidence="3">FOSC 3-a</strain>
    </source>
</reference>
<evidence type="ECO:0000313" key="3">
    <source>
        <dbReference type="Proteomes" id="UP000030753"/>
    </source>
</evidence>
<feature type="domain" description="Helitron helicase-like" evidence="1">
    <location>
        <begin position="4"/>
        <end position="118"/>
    </location>
</feature>
<organism evidence="2 3">
    <name type="scientific">Fusarium oxysporum NRRL 32931</name>
    <dbReference type="NCBI Taxonomy" id="660029"/>
    <lineage>
        <taxon>Eukaryota</taxon>
        <taxon>Fungi</taxon>
        <taxon>Dikarya</taxon>
        <taxon>Ascomycota</taxon>
        <taxon>Pezizomycotina</taxon>
        <taxon>Sordariomycetes</taxon>
        <taxon>Hypocreomycetidae</taxon>
        <taxon>Hypocreales</taxon>
        <taxon>Nectriaceae</taxon>
        <taxon>Fusarium</taxon>
        <taxon>Fusarium oxysporum species complex</taxon>
    </lineage>
</organism>
<name>W9HAJ6_FUSOX</name>
<dbReference type="InterPro" id="IPR025476">
    <property type="entry name" value="Helitron_helicase-like"/>
</dbReference>
<sequence>MRWHDGRFARHPTLRFVAFNTLIGSQARTRSKFFAKQHDGMHQPLTREQLIQALEHSEDPEAQALINSITRHAVSIRSTRPFWNKKRQDLEAYAYNFGCPGAFITFSPADLPWRSLYPADTQPSAEATPCTTMPLHVHGVT</sequence>
<accession>W9HAJ6</accession>
<dbReference type="AlphaFoldDB" id="W9HAJ6"/>
<protein>
    <recommendedName>
        <fullName evidence="1">Helitron helicase-like domain-containing protein</fullName>
    </recommendedName>
</protein>
<dbReference type="Pfam" id="PF14214">
    <property type="entry name" value="Helitron_like_N"/>
    <property type="match status" value="1"/>
</dbReference>
<dbReference type="HOGENOM" id="CLU_107287_1_0_1"/>
<proteinExistence type="predicted"/>